<dbReference type="EMBL" id="VFQC01000001">
    <property type="protein sequence ID" value="TQN30649.1"/>
    <property type="molecule type" value="Genomic_DNA"/>
</dbReference>
<dbReference type="RefSeq" id="WP_246062041.1">
    <property type="nucleotide sequence ID" value="NZ_VFQC01000001.1"/>
</dbReference>
<feature type="region of interest" description="Disordered" evidence="1">
    <location>
        <begin position="1"/>
        <end position="21"/>
    </location>
</feature>
<proteinExistence type="predicted"/>
<feature type="region of interest" description="Disordered" evidence="1">
    <location>
        <begin position="179"/>
        <end position="200"/>
    </location>
</feature>
<feature type="transmembrane region" description="Helical" evidence="2">
    <location>
        <begin position="34"/>
        <end position="60"/>
    </location>
</feature>
<feature type="transmembrane region" description="Helical" evidence="2">
    <location>
        <begin position="72"/>
        <end position="100"/>
    </location>
</feature>
<dbReference type="Proteomes" id="UP000317422">
    <property type="component" value="Unassembled WGS sequence"/>
</dbReference>
<protein>
    <submittedName>
        <fullName evidence="3">Uncharacterized protein</fullName>
    </submittedName>
</protein>
<comment type="caution">
    <text evidence="3">The sequence shown here is derived from an EMBL/GenBank/DDBJ whole genome shotgun (WGS) entry which is preliminary data.</text>
</comment>
<keyword evidence="2" id="KW-0812">Transmembrane</keyword>
<evidence type="ECO:0000256" key="1">
    <source>
        <dbReference type="SAM" id="MobiDB-lite"/>
    </source>
</evidence>
<feature type="transmembrane region" description="Helical" evidence="2">
    <location>
        <begin position="155"/>
        <end position="175"/>
    </location>
</feature>
<dbReference type="AlphaFoldDB" id="A0A543NFN6"/>
<name>A0A543NFN6_9ACTN</name>
<feature type="transmembrane region" description="Helical" evidence="2">
    <location>
        <begin position="112"/>
        <end position="135"/>
    </location>
</feature>
<evidence type="ECO:0000313" key="4">
    <source>
        <dbReference type="Proteomes" id="UP000317422"/>
    </source>
</evidence>
<evidence type="ECO:0000256" key="2">
    <source>
        <dbReference type="SAM" id="Phobius"/>
    </source>
</evidence>
<sequence length="200" mass="20907">MTERVRSTAAPEPTRPVPASGQARLRLPRRWRSALLSAHVITSVGWLGLHASLVALLALGTARDDPARAADAYSAAGLLVTALVAPVSLASLGTGLVLAVGTPWGVFRYYWVALKLGLTVVLVLGSNLSLGPQVLDLAETARDGALPADIARLRTLVALSVALSVLALTSVLSTVKPFGRTRRARGGPSRRRAPLGGRRS</sequence>
<evidence type="ECO:0000313" key="3">
    <source>
        <dbReference type="EMBL" id="TQN30649.1"/>
    </source>
</evidence>
<gene>
    <name evidence="3" type="ORF">FHX37_0531</name>
</gene>
<keyword evidence="4" id="KW-1185">Reference proteome</keyword>
<keyword evidence="2" id="KW-0472">Membrane</keyword>
<reference evidence="3 4" key="1">
    <citation type="submission" date="2019-06" db="EMBL/GenBank/DDBJ databases">
        <title>Sequencing the genomes of 1000 actinobacteria strains.</title>
        <authorList>
            <person name="Klenk H.-P."/>
        </authorList>
    </citation>
    <scope>NUCLEOTIDE SEQUENCE [LARGE SCALE GENOMIC DNA]</scope>
    <source>
        <strain evidence="3 4">DSM 45015</strain>
    </source>
</reference>
<accession>A0A543NFN6</accession>
<organism evidence="3 4">
    <name type="scientific">Haloactinospora alba</name>
    <dbReference type="NCBI Taxonomy" id="405555"/>
    <lineage>
        <taxon>Bacteria</taxon>
        <taxon>Bacillati</taxon>
        <taxon>Actinomycetota</taxon>
        <taxon>Actinomycetes</taxon>
        <taxon>Streptosporangiales</taxon>
        <taxon>Nocardiopsidaceae</taxon>
        <taxon>Haloactinospora</taxon>
    </lineage>
</organism>
<keyword evidence="2" id="KW-1133">Transmembrane helix</keyword>